<sequence length="64" mass="7281">MAKVAGLAICTIQKIWKAHGFTPHRRRQFKLSTDPAFAEKLHDVASGLYVGTVRDFVFCRKTEM</sequence>
<accession>A0A9E7ZXL6</accession>
<evidence type="ECO:0000313" key="1">
    <source>
        <dbReference type="EMBL" id="UZF86709.1"/>
    </source>
</evidence>
<protein>
    <recommendedName>
        <fullName evidence="2">Transposase</fullName>
    </recommendedName>
</protein>
<name>A0A9E7ZXL6_9HYPH</name>
<evidence type="ECO:0008006" key="2">
    <source>
        <dbReference type="Google" id="ProtNLM"/>
    </source>
</evidence>
<dbReference type="AlphaFoldDB" id="A0A9E7ZXL6"/>
<organism evidence="1">
    <name type="scientific">Bosea sp. NBC_00436</name>
    <dbReference type="NCBI Taxonomy" id="2969620"/>
    <lineage>
        <taxon>Bacteria</taxon>
        <taxon>Pseudomonadati</taxon>
        <taxon>Pseudomonadota</taxon>
        <taxon>Alphaproteobacteria</taxon>
        <taxon>Hyphomicrobiales</taxon>
        <taxon>Boseaceae</taxon>
        <taxon>Bosea</taxon>
    </lineage>
</organism>
<reference evidence="1" key="1">
    <citation type="submission" date="2022-08" db="EMBL/GenBank/DDBJ databases">
        <title>Complete Genome Sequences of 2 Bosea sp. soil isolates.</title>
        <authorList>
            <person name="Alvarez Arevalo M."/>
            <person name="Sterndorff E.B."/>
            <person name="Faurdal D."/>
            <person name="Joergensen T.S."/>
            <person name="Weber T."/>
        </authorList>
    </citation>
    <scope>NUCLEOTIDE SEQUENCE</scope>
    <source>
        <strain evidence="1">NBC_00436</strain>
    </source>
</reference>
<dbReference type="EMBL" id="CP102774">
    <property type="protein sequence ID" value="UZF86709.1"/>
    <property type="molecule type" value="Genomic_DNA"/>
</dbReference>
<gene>
    <name evidence="1" type="ORF">NWE54_23595</name>
</gene>
<proteinExistence type="predicted"/>